<dbReference type="GO" id="GO:0035999">
    <property type="term" value="P:tetrahydrofolate interconversion"/>
    <property type="evidence" value="ECO:0007669"/>
    <property type="project" value="UniProtKB-UniPathway"/>
</dbReference>
<dbReference type="GO" id="GO:0004488">
    <property type="term" value="F:methylenetetrahydrofolate dehydrogenase (NADP+) activity"/>
    <property type="evidence" value="ECO:0007669"/>
    <property type="project" value="UniProtKB-EC"/>
</dbReference>
<dbReference type="UniPathway" id="UPA00193"/>
<dbReference type="EC" id="1.5.1.5" evidence="8"/>
<dbReference type="EC" id="3.5.4.9" evidence="7"/>
<dbReference type="FunFam" id="3.40.50.720:FF:000006">
    <property type="entry name" value="Bifunctional protein FolD"/>
    <property type="match status" value="1"/>
</dbReference>
<dbReference type="EC" id="6.3.4.3" evidence="6"/>
<dbReference type="SUPFAM" id="SSF53223">
    <property type="entry name" value="Aminoacid dehydrogenase-like, N-terminal domain"/>
    <property type="match status" value="1"/>
</dbReference>
<dbReference type="InterPro" id="IPR020630">
    <property type="entry name" value="THF_DH/CycHdrlase_cat_dom"/>
</dbReference>
<keyword evidence="11" id="KW-0554">One-carbon metabolism</keyword>
<evidence type="ECO:0000259" key="22">
    <source>
        <dbReference type="Pfam" id="PF02882"/>
    </source>
</evidence>
<dbReference type="FunFam" id="3.40.50.300:FF:001123">
    <property type="entry name" value="C-1-tetrahydrofolate synthase, cytoplasmic isoform X2"/>
    <property type="match status" value="1"/>
</dbReference>
<dbReference type="InterPro" id="IPR020628">
    <property type="entry name" value="Formate_THF_ligase_CS"/>
</dbReference>
<evidence type="ECO:0000256" key="4">
    <source>
        <dbReference type="ARBA" id="ARBA00006985"/>
    </source>
</evidence>
<evidence type="ECO:0000256" key="5">
    <source>
        <dbReference type="ARBA" id="ARBA00011738"/>
    </source>
</evidence>
<accession>A0A1I8MEB1</accession>
<reference evidence="23" key="1">
    <citation type="submission" date="2020-05" db="UniProtKB">
        <authorList>
            <consortium name="EnsemblMetazoa"/>
        </authorList>
    </citation>
    <scope>IDENTIFICATION</scope>
    <source>
        <strain evidence="23">Aabys</strain>
    </source>
</reference>
<dbReference type="FunFam" id="3.10.410.10:FF:000001">
    <property type="entry name" value="Putative formate--tetrahydrofolate ligase"/>
    <property type="match status" value="1"/>
</dbReference>
<dbReference type="PANTHER" id="PTHR48099:SF5">
    <property type="entry name" value="C-1-TETRAHYDROFOLATE SYNTHASE, CYTOPLASMIC"/>
    <property type="match status" value="1"/>
</dbReference>
<dbReference type="PROSITE" id="PS00767">
    <property type="entry name" value="THF_DHG_CYH_2"/>
    <property type="match status" value="1"/>
</dbReference>
<dbReference type="InterPro" id="IPR036291">
    <property type="entry name" value="NAD(P)-bd_dom_sf"/>
</dbReference>
<evidence type="ECO:0000256" key="17">
    <source>
        <dbReference type="ARBA" id="ARBA00023002"/>
    </source>
</evidence>
<evidence type="ECO:0000256" key="18">
    <source>
        <dbReference type="ARBA" id="ARBA00023268"/>
    </source>
</evidence>
<dbReference type="InterPro" id="IPR020631">
    <property type="entry name" value="THF_DH/CycHdrlase_NAD-bd_dom"/>
</dbReference>
<dbReference type="HAMAP" id="MF_01576">
    <property type="entry name" value="THF_DHG_CYH"/>
    <property type="match status" value="1"/>
</dbReference>
<dbReference type="Gene3D" id="3.40.50.720">
    <property type="entry name" value="NAD(P)-binding Rossmann-like Domain"/>
    <property type="match status" value="1"/>
</dbReference>
<evidence type="ECO:0000256" key="19">
    <source>
        <dbReference type="ARBA" id="ARBA00036357"/>
    </source>
</evidence>
<comment type="similarity">
    <text evidence="3">In the N-terminal section; belongs to the tetrahydrofolate dehydrogenase/cyclohydrolase family.</text>
</comment>
<dbReference type="FunFam" id="3.40.50.300:FF:000556">
    <property type="entry name" value="Methylenetetrahydrofolate dehydrogenase (NADP+ dependent) 1 like"/>
    <property type="match status" value="1"/>
</dbReference>
<evidence type="ECO:0000313" key="23">
    <source>
        <dbReference type="EnsemblMetazoa" id="MDOA004019-PD"/>
    </source>
</evidence>
<dbReference type="GO" id="GO:0005524">
    <property type="term" value="F:ATP binding"/>
    <property type="evidence" value="ECO:0007669"/>
    <property type="project" value="UniProtKB-KW"/>
</dbReference>
<evidence type="ECO:0000256" key="20">
    <source>
        <dbReference type="ARBA" id="ARBA00049033"/>
    </source>
</evidence>
<evidence type="ECO:0000256" key="12">
    <source>
        <dbReference type="ARBA" id="ARBA00022598"/>
    </source>
</evidence>
<dbReference type="EnsemblMetazoa" id="MDOA004019-RD">
    <property type="protein sequence ID" value="MDOA004019-PD"/>
    <property type="gene ID" value="MDOA004019"/>
</dbReference>
<evidence type="ECO:0000256" key="15">
    <source>
        <dbReference type="ARBA" id="ARBA00022840"/>
    </source>
</evidence>
<name>A0A1I8MEB1_MUSDO</name>
<evidence type="ECO:0000256" key="10">
    <source>
        <dbReference type="ARBA" id="ARBA00022490"/>
    </source>
</evidence>
<dbReference type="PROSITE" id="PS00766">
    <property type="entry name" value="THF_DHG_CYH_1"/>
    <property type="match status" value="1"/>
</dbReference>
<keyword evidence="18" id="KW-0511">Multifunctional enzyme</keyword>
<evidence type="ECO:0000256" key="8">
    <source>
        <dbReference type="ARBA" id="ARBA00012859"/>
    </source>
</evidence>
<dbReference type="Gene3D" id="3.40.50.300">
    <property type="entry name" value="P-loop containing nucleotide triphosphate hydrolases"/>
    <property type="match status" value="2"/>
</dbReference>
<proteinExistence type="inferred from homology"/>
<keyword evidence="14" id="KW-0378">Hydrolase</keyword>
<dbReference type="Gene3D" id="3.10.410.10">
    <property type="entry name" value="Formyltetrahydrofolate synthetase, domain 3"/>
    <property type="match status" value="1"/>
</dbReference>
<dbReference type="FunFam" id="1.10.8.770:FF:000001">
    <property type="entry name" value="Methylenetetrahydrofolate dehydrogenase (NADP+ dependent) 1 like"/>
    <property type="match status" value="1"/>
</dbReference>
<comment type="subcellular location">
    <subcellularLocation>
        <location evidence="1">Cytoplasm</location>
    </subcellularLocation>
</comment>
<comment type="subunit">
    <text evidence="5">Homodimer.</text>
</comment>
<dbReference type="VEuPathDB" id="VectorBase:MDOA004019"/>
<organism evidence="23">
    <name type="scientific">Musca domestica</name>
    <name type="common">House fly</name>
    <dbReference type="NCBI Taxonomy" id="7370"/>
    <lineage>
        <taxon>Eukaryota</taxon>
        <taxon>Metazoa</taxon>
        <taxon>Ecdysozoa</taxon>
        <taxon>Arthropoda</taxon>
        <taxon>Hexapoda</taxon>
        <taxon>Insecta</taxon>
        <taxon>Pterygota</taxon>
        <taxon>Neoptera</taxon>
        <taxon>Endopterygota</taxon>
        <taxon>Diptera</taxon>
        <taxon>Brachycera</taxon>
        <taxon>Muscomorpha</taxon>
        <taxon>Muscoidea</taxon>
        <taxon>Muscidae</taxon>
        <taxon>Musca</taxon>
    </lineage>
</organism>
<dbReference type="InterPro" id="IPR027417">
    <property type="entry name" value="P-loop_NTPase"/>
</dbReference>
<dbReference type="HAMAP" id="MF_01543">
    <property type="entry name" value="FTHFS"/>
    <property type="match status" value="1"/>
</dbReference>
<dbReference type="PROSITE" id="PS00722">
    <property type="entry name" value="FTHFS_2"/>
    <property type="match status" value="1"/>
</dbReference>
<keyword evidence="13" id="KW-0547">Nucleotide-binding</keyword>
<dbReference type="FunFam" id="3.40.50.10860:FF:000005">
    <property type="entry name" value="C-1-tetrahydrofolate synthase, cytoplasmic, putative"/>
    <property type="match status" value="1"/>
</dbReference>
<dbReference type="VEuPathDB" id="VectorBase:MDOMA2_010324"/>
<dbReference type="InterPro" id="IPR000559">
    <property type="entry name" value="Formate_THF_ligase"/>
</dbReference>
<dbReference type="SUPFAM" id="SSF51735">
    <property type="entry name" value="NAD(P)-binding Rossmann-fold domains"/>
    <property type="match status" value="1"/>
</dbReference>
<dbReference type="STRING" id="7370.A0A1I8MEB1"/>
<evidence type="ECO:0000256" key="13">
    <source>
        <dbReference type="ARBA" id="ARBA00022741"/>
    </source>
</evidence>
<protein>
    <recommendedName>
        <fullName evidence="9">C-1-tetrahydrofolate synthase, cytoplasmic</fullName>
        <ecNumber evidence="8">1.5.1.5</ecNumber>
        <ecNumber evidence="7">3.5.4.9</ecNumber>
        <ecNumber evidence="6">6.3.4.3</ecNumber>
    </recommendedName>
</protein>
<comment type="catalytic activity">
    <reaction evidence="20">
        <text>(6S)-5,6,7,8-tetrahydrofolate + formate + ATP = (6R)-10-formyltetrahydrofolate + ADP + phosphate</text>
        <dbReference type="Rhea" id="RHEA:20221"/>
        <dbReference type="ChEBI" id="CHEBI:15740"/>
        <dbReference type="ChEBI" id="CHEBI:30616"/>
        <dbReference type="ChEBI" id="CHEBI:43474"/>
        <dbReference type="ChEBI" id="CHEBI:57453"/>
        <dbReference type="ChEBI" id="CHEBI:195366"/>
        <dbReference type="ChEBI" id="CHEBI:456216"/>
        <dbReference type="EC" id="6.3.4.3"/>
    </reaction>
</comment>
<comment type="similarity">
    <text evidence="4">In the C-terminal section; belongs to the formate--tetrahydrofolate ligase family.</text>
</comment>
<keyword evidence="15" id="KW-0067">ATP-binding</keyword>
<dbReference type="GO" id="GO:0004477">
    <property type="term" value="F:methenyltetrahydrofolate cyclohydrolase activity"/>
    <property type="evidence" value="ECO:0007669"/>
    <property type="project" value="UniProtKB-EC"/>
</dbReference>
<dbReference type="RefSeq" id="XP_011292588.2">
    <property type="nucleotide sequence ID" value="XM_011294286.3"/>
</dbReference>
<dbReference type="Pfam" id="PF02882">
    <property type="entry name" value="THF_DHG_CYH_C"/>
    <property type="match status" value="1"/>
</dbReference>
<dbReference type="InterPro" id="IPR000672">
    <property type="entry name" value="THF_DH/CycHdrlase"/>
</dbReference>
<dbReference type="OrthoDB" id="1845775at2759"/>
<dbReference type="Gene3D" id="3.40.50.10860">
    <property type="entry name" value="Leucine Dehydrogenase, chain A, domain 1"/>
    <property type="match status" value="1"/>
</dbReference>
<feature type="domain" description="Tetrahydrofolate dehydrogenase/cyclohydrolase catalytic" evidence="21">
    <location>
        <begin position="40"/>
        <end position="158"/>
    </location>
</feature>
<dbReference type="SUPFAM" id="SSF52540">
    <property type="entry name" value="P-loop containing nucleoside triphosphate hydrolases"/>
    <property type="match status" value="1"/>
</dbReference>
<dbReference type="PRINTS" id="PR00085">
    <property type="entry name" value="THFDHDRGNASE"/>
</dbReference>
<comment type="pathway">
    <text evidence="2">One-carbon metabolism; tetrahydrofolate interconversion.</text>
</comment>
<dbReference type="InterPro" id="IPR046346">
    <property type="entry name" value="Aminoacid_DH-like_N_sf"/>
</dbReference>
<evidence type="ECO:0000256" key="7">
    <source>
        <dbReference type="ARBA" id="ARBA00012776"/>
    </source>
</evidence>
<dbReference type="Gene3D" id="1.10.8.770">
    <property type="match status" value="1"/>
</dbReference>
<dbReference type="InterPro" id="IPR020867">
    <property type="entry name" value="THF_DH/CycHdrlase_CS"/>
</dbReference>
<dbReference type="Pfam" id="PF01268">
    <property type="entry name" value="FTHFS"/>
    <property type="match status" value="1"/>
</dbReference>
<keyword evidence="17" id="KW-0560">Oxidoreductase</keyword>
<dbReference type="CDD" id="cd01080">
    <property type="entry name" value="NAD_bind_m-THF_DH_Cyclohyd"/>
    <property type="match status" value="1"/>
</dbReference>
<evidence type="ECO:0000256" key="9">
    <source>
        <dbReference type="ARBA" id="ARBA00017592"/>
    </source>
</evidence>
<dbReference type="PANTHER" id="PTHR48099">
    <property type="entry name" value="C-1-TETRAHYDROFOLATE SYNTHASE, CYTOPLASMIC-RELATED"/>
    <property type="match status" value="1"/>
</dbReference>
<dbReference type="CDD" id="cd00477">
    <property type="entry name" value="FTHFS"/>
    <property type="match status" value="1"/>
</dbReference>
<dbReference type="AlphaFoldDB" id="A0A1I8MEB1"/>
<dbReference type="GO" id="GO:0004329">
    <property type="term" value="F:formate-tetrahydrofolate ligase activity"/>
    <property type="evidence" value="ECO:0007669"/>
    <property type="project" value="UniProtKB-EC"/>
</dbReference>
<evidence type="ECO:0000256" key="3">
    <source>
        <dbReference type="ARBA" id="ARBA00005559"/>
    </source>
</evidence>
<evidence type="ECO:0000256" key="1">
    <source>
        <dbReference type="ARBA" id="ARBA00004496"/>
    </source>
</evidence>
<gene>
    <name evidence="23" type="primary">101891351</name>
</gene>
<comment type="catalytic activity">
    <reaction evidence="19">
        <text>(6R)-5,10-methenyltetrahydrofolate + H2O = (6R)-10-formyltetrahydrofolate + H(+)</text>
        <dbReference type="Rhea" id="RHEA:23700"/>
        <dbReference type="ChEBI" id="CHEBI:15377"/>
        <dbReference type="ChEBI" id="CHEBI:15378"/>
        <dbReference type="ChEBI" id="CHEBI:57455"/>
        <dbReference type="ChEBI" id="CHEBI:195366"/>
        <dbReference type="EC" id="3.5.4.9"/>
    </reaction>
</comment>
<evidence type="ECO:0000256" key="6">
    <source>
        <dbReference type="ARBA" id="ARBA00012295"/>
    </source>
</evidence>
<sequence>MSALYQRFLKVLEKWPADKSKVGRDFEPKPVENMSQAKLISGTQVANEIRESLKQKVADIKKDLPDFNPGLCIVQVGGREDSNVYIRMKIKAAKEIGIEAQHLQLPRTTTEIELLDKINSLNNDPNIHGIIVQMPLDCDTKIDSHKITDAVHPDKDVDGLHTMNEGRVSIGDLSGFMPCTPWGCIELIKRSGIQMAGANAVVLGRSKIVGTPAAELLKWHNATVTVCHSKTKNIEAICRTADILVVGIGVAEMVKGSWIKPGAVVIDCGINVKPDPTKKSGTRLVGDVDFEEAKLVASAITPVPGGVGPMTVAMLMENTVRSATKAAFNLLKKSWELAPLTLRPARPVPSDIVIARSQTPKDISMLAKEIGLLGNEVSLYGNKKAKIDLSVMDRLKSRGDGNYVVVAGITPTPLGEGKSTTLIGLVQALCAHKQKNAVACMRQPSQGPTFGIKGGAAGGGYAQVIPMEEFNLHLTGDIHAVTAANNLLAAQLDTRIFHENTQKDQALYDRLVPRIKGDRKFSKIQLRRLQRLGINKTDPDSLTPEEMGKFARLDIDPATIMWERVVDINDRYLRQITVGQSPTEKGFTRTASFSISVASEIMAVLALAQNMEDMKTRLSKMVVAFDRKSNPVTADDLGVTGALTVLLKDALEPNLMQTLEGTPVLVHAGPFANIAHGCSSIVADEIALKLVGSEGFVCTEAGFGSDIGMEKFCNIKCRSSGRNPNAVVLVATVRALKMHGGGAPVTPGAPLNKQYTEENLELLEKGLPNLLQHISNGCSFGLPVIVAINRHSSDTDAEHELIKSAAVKAGAFTAVVCSHWSDGGAGASELADAVIKACENSKNFKLLYDSKMSLLDKMNTIAQKMYGAAKVELTETAQKDLEKLTNAGFGQLPICMSKTSGSLTGDASVKGAPKGFTLTVNSMYVSAGAGFVVAMCGEISKMPGLPTRPCIYDIDLNTETGEIEGLF</sequence>
<evidence type="ECO:0000256" key="14">
    <source>
        <dbReference type="ARBA" id="ARBA00022801"/>
    </source>
</evidence>
<dbReference type="GO" id="GO:0005829">
    <property type="term" value="C:cytosol"/>
    <property type="evidence" value="ECO:0007669"/>
    <property type="project" value="TreeGrafter"/>
</dbReference>
<evidence type="ECO:0000256" key="16">
    <source>
        <dbReference type="ARBA" id="ARBA00022857"/>
    </source>
</evidence>
<dbReference type="Pfam" id="PF00763">
    <property type="entry name" value="THF_DHG_CYH"/>
    <property type="match status" value="1"/>
</dbReference>
<dbReference type="PROSITE" id="PS00721">
    <property type="entry name" value="FTHFS_1"/>
    <property type="match status" value="1"/>
</dbReference>
<evidence type="ECO:0000256" key="2">
    <source>
        <dbReference type="ARBA" id="ARBA00004777"/>
    </source>
</evidence>
<keyword evidence="16" id="KW-0521">NADP</keyword>
<evidence type="ECO:0000256" key="11">
    <source>
        <dbReference type="ARBA" id="ARBA00022563"/>
    </source>
</evidence>
<evidence type="ECO:0000259" key="21">
    <source>
        <dbReference type="Pfam" id="PF00763"/>
    </source>
</evidence>
<feature type="domain" description="Tetrahydrofolate dehydrogenase/cyclohydrolase NAD(P)-binding" evidence="22">
    <location>
        <begin position="178"/>
        <end position="325"/>
    </location>
</feature>
<keyword evidence="10" id="KW-0963">Cytoplasm</keyword>
<keyword evidence="12" id="KW-0436">Ligase</keyword>